<dbReference type="Pfam" id="PF05099">
    <property type="entry name" value="TerB"/>
    <property type="match status" value="1"/>
</dbReference>
<dbReference type="RefSeq" id="WP_120629657.1">
    <property type="nucleotide sequence ID" value="NZ_RAWG01000360.1"/>
</dbReference>
<keyword evidence="3" id="KW-1185">Reference proteome</keyword>
<dbReference type="Proteomes" id="UP000273405">
    <property type="component" value="Unassembled WGS sequence"/>
</dbReference>
<evidence type="ECO:0000259" key="1">
    <source>
        <dbReference type="PROSITE" id="PS50076"/>
    </source>
</evidence>
<dbReference type="SUPFAM" id="SSF46565">
    <property type="entry name" value="Chaperone J-domain"/>
    <property type="match status" value="1"/>
</dbReference>
<dbReference type="PROSITE" id="PS50076">
    <property type="entry name" value="DNAJ_2"/>
    <property type="match status" value="1"/>
</dbReference>
<sequence length="208" mass="23132">PTPGEFPAVQGPEEDPLDRDLVALFVDVARADGDVRREEVREVRRYFEEVLHADSHTVQAVRRHLKDFLRHPATVDAPGALASCLEALPSGERLRLLDALYELALTDGPLQRSEREALQRVAEGLDVPDDKARAVAEQHLGDATAHYESLGLTPEASDAEVKSAYRKLAATHHPDKASHLGPRAAEQAARRFQEVRDAYEEIRRLRGL</sequence>
<dbReference type="PANTHER" id="PTHR44743:SF10">
    <property type="entry name" value="J DOMAIN-CONTAINING PROTEIN"/>
    <property type="match status" value="1"/>
</dbReference>
<dbReference type="CDD" id="cd07177">
    <property type="entry name" value="terB_like"/>
    <property type="match status" value="1"/>
</dbReference>
<dbReference type="Gene3D" id="1.10.3680.10">
    <property type="entry name" value="TerB-like"/>
    <property type="match status" value="1"/>
</dbReference>
<dbReference type="PANTHER" id="PTHR44743">
    <property type="entry name" value="PUTATIVE, EXPRESSED-RELATED"/>
    <property type="match status" value="1"/>
</dbReference>
<dbReference type="Pfam" id="PF00226">
    <property type="entry name" value="DnaJ"/>
    <property type="match status" value="1"/>
</dbReference>
<proteinExistence type="predicted"/>
<feature type="non-terminal residue" evidence="2">
    <location>
        <position position="1"/>
    </location>
</feature>
<dbReference type="OrthoDB" id="9779622at2"/>
<protein>
    <submittedName>
        <fullName evidence="2">Molecular chaperone DjiA</fullName>
    </submittedName>
</protein>
<accession>A0A3A8MYU5</accession>
<dbReference type="InterPro" id="IPR029024">
    <property type="entry name" value="TerB-like"/>
</dbReference>
<gene>
    <name evidence="2" type="ORF">D7X12_35595</name>
</gene>
<dbReference type="SMART" id="SM00271">
    <property type="entry name" value="DnaJ"/>
    <property type="match status" value="1"/>
</dbReference>
<organism evidence="2 3">
    <name type="scientific">Corallococcus sicarius</name>
    <dbReference type="NCBI Taxonomy" id="2316726"/>
    <lineage>
        <taxon>Bacteria</taxon>
        <taxon>Pseudomonadati</taxon>
        <taxon>Myxococcota</taxon>
        <taxon>Myxococcia</taxon>
        <taxon>Myxococcales</taxon>
        <taxon>Cystobacterineae</taxon>
        <taxon>Myxococcaceae</taxon>
        <taxon>Corallococcus</taxon>
    </lineage>
</organism>
<name>A0A3A8MYU5_9BACT</name>
<dbReference type="AlphaFoldDB" id="A0A3A8MYU5"/>
<dbReference type="Gene3D" id="1.10.287.110">
    <property type="entry name" value="DnaJ domain"/>
    <property type="match status" value="1"/>
</dbReference>
<dbReference type="PRINTS" id="PR00625">
    <property type="entry name" value="JDOMAIN"/>
</dbReference>
<dbReference type="InterPro" id="IPR001623">
    <property type="entry name" value="DnaJ_domain"/>
</dbReference>
<evidence type="ECO:0000313" key="2">
    <source>
        <dbReference type="EMBL" id="RKH33915.1"/>
    </source>
</evidence>
<comment type="caution">
    <text evidence="2">The sequence shown here is derived from an EMBL/GenBank/DDBJ whole genome shotgun (WGS) entry which is preliminary data.</text>
</comment>
<dbReference type="InterPro" id="IPR007791">
    <property type="entry name" value="DjlA_N"/>
</dbReference>
<dbReference type="CDD" id="cd06257">
    <property type="entry name" value="DnaJ"/>
    <property type="match status" value="1"/>
</dbReference>
<evidence type="ECO:0000313" key="3">
    <source>
        <dbReference type="Proteomes" id="UP000273405"/>
    </source>
</evidence>
<feature type="domain" description="J" evidence="1">
    <location>
        <begin position="145"/>
        <end position="207"/>
    </location>
</feature>
<dbReference type="EMBL" id="RAWG01000360">
    <property type="protein sequence ID" value="RKH33915.1"/>
    <property type="molecule type" value="Genomic_DNA"/>
</dbReference>
<reference evidence="3" key="1">
    <citation type="submission" date="2018-09" db="EMBL/GenBank/DDBJ databases">
        <authorList>
            <person name="Livingstone P.G."/>
            <person name="Whitworth D.E."/>
        </authorList>
    </citation>
    <scope>NUCLEOTIDE SEQUENCE [LARGE SCALE GENOMIC DNA]</scope>
    <source>
        <strain evidence="3">CA040B</strain>
    </source>
</reference>
<dbReference type="InterPro" id="IPR036869">
    <property type="entry name" value="J_dom_sf"/>
</dbReference>